<dbReference type="RefSeq" id="XP_042571523.1">
    <property type="nucleotide sequence ID" value="XM_042715589.1"/>
</dbReference>
<dbReference type="PANTHER" id="PTHR15503:SF36">
    <property type="entry name" value="RETROTRANSPOSON GAG-LIKE PROTEIN 5"/>
    <property type="match status" value="1"/>
</dbReference>
<dbReference type="InterPro" id="IPR005162">
    <property type="entry name" value="Retrotrans_gag_dom"/>
</dbReference>
<dbReference type="Proteomes" id="UP001155660">
    <property type="component" value="Chromosome A3"/>
</dbReference>
<sequence length="888" mass="101243">MNFNARDNDFKQVRSAKGGGTRHVSIDVNSTMKDVQEIAEGLFFPDGKSRHLDLKSLDCEIRDFSHRMIESECTTGDLYEASKVKILRLYLFTKCISTQKNTKNSVTNPEADVKLNESAQDDNQASSSFSTNVSETIELTFSEESEETNFMLHDPLYIMAQQISVMQNDDIIEVENWEDSFQEQMITLSQESDLTKENVNTLQVRSPGAFNSSSTSQNVEEQLITTDVEETPFEESFDNEVTIGGGSLQFGSLDDTVPIEIPKTIILVRRGQVLGDLMQAFNDPAMMDKEISIRMKLPNGQIEQGIVSGVFRDCLTEFWDEFYSRCALDADVKVPFLRHEFQSDEWQAIARVLVKGWEEVKYFPIRLSLPFLEEALYGTTYSSVLDSFMHYIAKHERDVIEEAMANFNSADHESLLDVLDSNDCHQRPTEENLPQLLEQLGHKALIQTPMFVIESWRPVLKDFASTLSPQKLANIIQEQKPTPKLVKDILVFPEVMTAQQCFVSRFLKKYIMELDDNRDMPVLSDWNKGMDTGTDNLRCDISDLTTWDCSILCRISQFVDILQFAVHSPRSSTLRQCPHCQIRMNCRHRSCIKMEKLKALGYVPLLLLGKCLSPEEEPEVTEGNEAERQDLKETVEENILENNVEVERLEDEEQIEEQQIKNKSAVNMAAKRKRPKNTDTAPHLRHRGIQSGVYAHVTVGQGSPMGGRRCGRINIRAVPRFHALSEEMRRVFDRAAASREAAHQLSDLRQGTSSVTDYSIEFRTLAAACQWNEAAQWDRFLHGLSDRVLKELYLLELPPHLNGLIDLALRVDARINRLGRQSSPTRHTISPDRGRFESRERGSVPSTTTSPCRWVELGWSRRERGTAEIPRTYVFTVEAQNTTSTHAR</sequence>
<evidence type="ECO:0000256" key="1">
    <source>
        <dbReference type="SAM" id="MobiDB-lite"/>
    </source>
</evidence>
<dbReference type="KEGG" id="ccar:122135614"/>
<dbReference type="AlphaFoldDB" id="A0A9Q9ZRV2"/>
<feature type="region of interest" description="Disordered" evidence="1">
    <location>
        <begin position="664"/>
        <end position="683"/>
    </location>
</feature>
<feature type="domain" description="Retrotransposon gag" evidence="2">
    <location>
        <begin position="717"/>
        <end position="785"/>
    </location>
</feature>
<dbReference type="PANTHER" id="PTHR15503">
    <property type="entry name" value="LDOC1 RELATED"/>
    <property type="match status" value="1"/>
</dbReference>
<protein>
    <submittedName>
        <fullName evidence="3">Uncharacterized protein LOC122135614</fullName>
    </submittedName>
</protein>
<organism evidence="3">
    <name type="scientific">Cyprinus carpio</name>
    <name type="common">Common carp</name>
    <dbReference type="NCBI Taxonomy" id="7962"/>
    <lineage>
        <taxon>Eukaryota</taxon>
        <taxon>Metazoa</taxon>
        <taxon>Chordata</taxon>
        <taxon>Craniata</taxon>
        <taxon>Vertebrata</taxon>
        <taxon>Euteleostomi</taxon>
        <taxon>Actinopterygii</taxon>
        <taxon>Neopterygii</taxon>
        <taxon>Teleostei</taxon>
        <taxon>Ostariophysi</taxon>
        <taxon>Cypriniformes</taxon>
        <taxon>Cyprinidae</taxon>
        <taxon>Cyprininae</taxon>
        <taxon>Cyprinus</taxon>
    </lineage>
</organism>
<feature type="compositionally biased region" description="Basic and acidic residues" evidence="1">
    <location>
        <begin position="829"/>
        <end position="842"/>
    </location>
</feature>
<name>A0A9Q9ZRV2_CYPCA</name>
<dbReference type="Pfam" id="PF03732">
    <property type="entry name" value="Retrotrans_gag"/>
    <property type="match status" value="1"/>
</dbReference>
<evidence type="ECO:0000259" key="2">
    <source>
        <dbReference type="Pfam" id="PF03732"/>
    </source>
</evidence>
<dbReference type="OrthoDB" id="10038899at2759"/>
<feature type="region of interest" description="Disordered" evidence="1">
    <location>
        <begin position="820"/>
        <end position="849"/>
    </location>
</feature>
<accession>A0A9Q9ZRV2</accession>
<gene>
    <name evidence="3" type="primary">LOC122135614</name>
</gene>
<evidence type="ECO:0000313" key="3">
    <source>
        <dbReference type="RefSeq" id="XP_042571523.1"/>
    </source>
</evidence>
<dbReference type="GeneID" id="122135614"/>
<dbReference type="InterPro" id="IPR032567">
    <property type="entry name" value="RTL1-rel"/>
</dbReference>
<reference evidence="3" key="1">
    <citation type="submission" date="2025-08" db="UniProtKB">
        <authorList>
            <consortium name="RefSeq"/>
        </authorList>
    </citation>
    <scope>IDENTIFICATION</scope>
    <source>
        <tissue evidence="3">Muscle</tissue>
    </source>
</reference>
<proteinExistence type="predicted"/>